<dbReference type="EMBL" id="CYKH01002124">
    <property type="protein sequence ID" value="CUG93153.1"/>
    <property type="molecule type" value="Genomic_DNA"/>
</dbReference>
<dbReference type="Proteomes" id="UP000051952">
    <property type="component" value="Unassembled WGS sequence"/>
</dbReference>
<dbReference type="AlphaFoldDB" id="A0A0S4JSF1"/>
<keyword evidence="5" id="KW-0472">Membrane</keyword>
<dbReference type="InterPro" id="IPR002347">
    <property type="entry name" value="SDR_fam"/>
</dbReference>
<evidence type="ECO:0000256" key="5">
    <source>
        <dbReference type="SAM" id="Phobius"/>
    </source>
</evidence>
<keyword evidence="7" id="KW-1185">Reference proteome</keyword>
<dbReference type="PANTHER" id="PTHR43899">
    <property type="entry name" value="RH59310P"/>
    <property type="match status" value="1"/>
</dbReference>
<gene>
    <name evidence="6" type="ORF">BSAL_41100</name>
</gene>
<dbReference type="PRINTS" id="PR00080">
    <property type="entry name" value="SDRFAMILY"/>
</dbReference>
<accession>A0A0S4JSF1</accession>
<proteinExistence type="inferred from homology"/>
<dbReference type="PRINTS" id="PR00081">
    <property type="entry name" value="GDHRDH"/>
</dbReference>
<dbReference type="VEuPathDB" id="TriTrypDB:BSAL_41100"/>
<keyword evidence="2" id="KW-0560">Oxidoreductase</keyword>
<reference evidence="7" key="1">
    <citation type="submission" date="2015-09" db="EMBL/GenBank/DDBJ databases">
        <authorList>
            <consortium name="Pathogen Informatics"/>
        </authorList>
    </citation>
    <scope>NUCLEOTIDE SEQUENCE [LARGE SCALE GENOMIC DNA]</scope>
    <source>
        <strain evidence="7">Lake Konstanz</strain>
    </source>
</reference>
<evidence type="ECO:0000313" key="7">
    <source>
        <dbReference type="Proteomes" id="UP000051952"/>
    </source>
</evidence>
<dbReference type="GO" id="GO:0016491">
    <property type="term" value="F:oxidoreductase activity"/>
    <property type="evidence" value="ECO:0007669"/>
    <property type="project" value="UniProtKB-KW"/>
</dbReference>
<evidence type="ECO:0000313" key="6">
    <source>
        <dbReference type="EMBL" id="CUG93153.1"/>
    </source>
</evidence>
<evidence type="ECO:0000256" key="2">
    <source>
        <dbReference type="ARBA" id="ARBA00023002"/>
    </source>
</evidence>
<evidence type="ECO:0000256" key="3">
    <source>
        <dbReference type="RuleBase" id="RU000363"/>
    </source>
</evidence>
<dbReference type="InterPro" id="IPR051019">
    <property type="entry name" value="VLCFA-Steroid_DH"/>
</dbReference>
<dbReference type="Pfam" id="PF00106">
    <property type="entry name" value="adh_short"/>
    <property type="match status" value="2"/>
</dbReference>
<evidence type="ECO:0000256" key="4">
    <source>
        <dbReference type="SAM" id="MobiDB-lite"/>
    </source>
</evidence>
<feature type="compositionally biased region" description="Polar residues" evidence="4">
    <location>
        <begin position="360"/>
        <end position="370"/>
    </location>
</feature>
<sequence length="403" mass="45010">MSSLQPNSTSNDVVRMFQWCDAFAQSIVDILRDHHLKIVVWLALGAGLVLFLRLVMKLCRFVITQFFRKPHNLIERYGQGSWAVISGSSGGIGLGFAVELAKKGFNIVLISRTDSHLQAAEKEVRLANPCIEVRRIIADFSRSHNASFWDSTILPQLAGLDISILVNNVGINHTESFATIPENFVHDIVQVNCTSQIVFTRKLIRRLLERTGWRDEQSISTAPPPRSTNNKPLRSAIISVSSVAGQRPLLYLSPYSATKAFNDYFSRALSLEFPEHLDVLSLRPGYVVSNMSKLKEASGFVLDRYECARGCLEKLGYVNETYGDPRHAVYARSFFLIPEVILAQRRRQRLVEKNSLIAEQQGNGAAQTEPGNDEFAGAAEEERPSTNGASFLRRRATAAREDA</sequence>
<comment type="similarity">
    <text evidence="1 3">Belongs to the short-chain dehydrogenases/reductases (SDR) family.</text>
</comment>
<dbReference type="OrthoDB" id="418498at2759"/>
<name>A0A0S4JSF1_BODSA</name>
<dbReference type="Gene3D" id="3.40.50.720">
    <property type="entry name" value="NAD(P)-binding Rossmann-like Domain"/>
    <property type="match status" value="1"/>
</dbReference>
<keyword evidence="5" id="KW-0812">Transmembrane</keyword>
<dbReference type="SUPFAM" id="SSF51735">
    <property type="entry name" value="NAD(P)-binding Rossmann-fold domains"/>
    <property type="match status" value="1"/>
</dbReference>
<feature type="region of interest" description="Disordered" evidence="4">
    <location>
        <begin position="360"/>
        <end position="403"/>
    </location>
</feature>
<dbReference type="InterPro" id="IPR036291">
    <property type="entry name" value="NAD(P)-bd_dom_sf"/>
</dbReference>
<evidence type="ECO:0000256" key="1">
    <source>
        <dbReference type="ARBA" id="ARBA00006484"/>
    </source>
</evidence>
<keyword evidence="5" id="KW-1133">Transmembrane helix</keyword>
<protein>
    <submittedName>
        <fullName evidence="6">Short chain dehydrogenase, putative</fullName>
    </submittedName>
</protein>
<dbReference type="OMA" id="CIEVRRI"/>
<organism evidence="6 7">
    <name type="scientific">Bodo saltans</name>
    <name type="common">Flagellated protozoan</name>
    <dbReference type="NCBI Taxonomy" id="75058"/>
    <lineage>
        <taxon>Eukaryota</taxon>
        <taxon>Discoba</taxon>
        <taxon>Euglenozoa</taxon>
        <taxon>Kinetoplastea</taxon>
        <taxon>Metakinetoplastina</taxon>
        <taxon>Eubodonida</taxon>
        <taxon>Bodonidae</taxon>
        <taxon>Bodo</taxon>
    </lineage>
</organism>
<dbReference type="PANTHER" id="PTHR43899:SF13">
    <property type="entry name" value="RH59310P"/>
    <property type="match status" value="1"/>
</dbReference>
<feature type="transmembrane region" description="Helical" evidence="5">
    <location>
        <begin position="38"/>
        <end position="56"/>
    </location>
</feature>